<dbReference type="GO" id="GO:0010737">
    <property type="term" value="P:protein kinase A signaling"/>
    <property type="evidence" value="ECO:0007669"/>
    <property type="project" value="EnsemblProtists"/>
</dbReference>
<dbReference type="GO" id="GO:0007264">
    <property type="term" value="P:small GTPase-mediated signal transduction"/>
    <property type="evidence" value="ECO:0007669"/>
    <property type="project" value="EnsemblProtists"/>
</dbReference>
<dbReference type="EMBL" id="GL871391">
    <property type="protein sequence ID" value="EGC29789.1"/>
    <property type="molecule type" value="Genomic_DNA"/>
</dbReference>
<dbReference type="PROSITE" id="PS00107">
    <property type="entry name" value="PROTEIN_KINASE_ATP"/>
    <property type="match status" value="1"/>
</dbReference>
<evidence type="ECO:0000259" key="9">
    <source>
        <dbReference type="PROSITE" id="PS51285"/>
    </source>
</evidence>
<accession>F1A1Y1</accession>
<feature type="binding site" evidence="6">
    <location>
        <position position="282"/>
    </location>
    <ligand>
        <name>ATP</name>
        <dbReference type="ChEBI" id="CHEBI:30616"/>
    </ligand>
</feature>
<dbReference type="InterPro" id="IPR000719">
    <property type="entry name" value="Prot_kinase_dom"/>
</dbReference>
<evidence type="ECO:0000259" key="8">
    <source>
        <dbReference type="PROSITE" id="PS50011"/>
    </source>
</evidence>
<feature type="compositionally biased region" description="Basic and acidic residues" evidence="7">
    <location>
        <begin position="186"/>
        <end position="197"/>
    </location>
</feature>
<dbReference type="GO" id="GO:0010628">
    <property type="term" value="P:positive regulation of gene expression"/>
    <property type="evidence" value="ECO:0007669"/>
    <property type="project" value="EnsemblProtists"/>
</dbReference>
<dbReference type="InterPro" id="IPR011009">
    <property type="entry name" value="Kinase-like_dom_sf"/>
</dbReference>
<proteinExistence type="predicted"/>
<feature type="region of interest" description="Disordered" evidence="7">
    <location>
        <begin position="186"/>
        <end position="238"/>
    </location>
</feature>
<dbReference type="GO" id="GO:0071964">
    <property type="term" value="P:establishment of cell polarity regulating cell shape"/>
    <property type="evidence" value="ECO:0007669"/>
    <property type="project" value="EnsemblProtists"/>
</dbReference>
<evidence type="ECO:0000313" key="11">
    <source>
        <dbReference type="Proteomes" id="UP000001064"/>
    </source>
</evidence>
<dbReference type="SMART" id="SM00220">
    <property type="entry name" value="S_TKc"/>
    <property type="match status" value="1"/>
</dbReference>
<dbReference type="GO" id="GO:0140676">
    <property type="term" value="P:oscillatory cAMP signaling"/>
    <property type="evidence" value="ECO:0007669"/>
    <property type="project" value="EnsemblProtists"/>
</dbReference>
<dbReference type="GO" id="GO:0030435">
    <property type="term" value="P:sporulation resulting in formation of a cellular spore"/>
    <property type="evidence" value="ECO:0007669"/>
    <property type="project" value="EnsemblProtists"/>
</dbReference>
<dbReference type="GO" id="GO:1901261">
    <property type="term" value="P:regulation of sorocarp spore cell differentiation"/>
    <property type="evidence" value="ECO:0007669"/>
    <property type="project" value="EnsemblProtists"/>
</dbReference>
<dbReference type="Pfam" id="PF00069">
    <property type="entry name" value="Pkinase"/>
    <property type="match status" value="1"/>
</dbReference>
<gene>
    <name evidence="10" type="primary">PKAC</name>
    <name evidence="10" type="ORF">DICPUDRAFT_42383</name>
</gene>
<dbReference type="CDD" id="cd05580">
    <property type="entry name" value="STKc_PKA_like"/>
    <property type="match status" value="1"/>
</dbReference>
<keyword evidence="1" id="KW-0723">Serine/threonine-protein kinase</keyword>
<name>F1A1Y1_DICPU</name>
<keyword evidence="5 6" id="KW-0067">ATP-binding</keyword>
<dbReference type="GO" id="GO:1904643">
    <property type="term" value="P:response to curcumin"/>
    <property type="evidence" value="ECO:0007669"/>
    <property type="project" value="EnsemblProtists"/>
</dbReference>
<dbReference type="OrthoDB" id="63267at2759"/>
<dbReference type="FunFam" id="1.10.510.10:FF:000005">
    <property type="entry name" value="cAMP-dependent protein kinase catalytic subunit alpha"/>
    <property type="match status" value="1"/>
</dbReference>
<dbReference type="InParanoid" id="F1A1Y1"/>
<dbReference type="InterPro" id="IPR017441">
    <property type="entry name" value="Protein_kinase_ATP_BS"/>
</dbReference>
<evidence type="ECO:0000256" key="3">
    <source>
        <dbReference type="ARBA" id="ARBA00022741"/>
    </source>
</evidence>
<dbReference type="GO" id="GO:0004691">
    <property type="term" value="F:cAMP-dependent protein kinase activity"/>
    <property type="evidence" value="ECO:0000318"/>
    <property type="project" value="GO_Central"/>
</dbReference>
<dbReference type="GO" id="GO:0031285">
    <property type="term" value="P:regulation of sorocarp stalk cell differentiation"/>
    <property type="evidence" value="ECO:0007669"/>
    <property type="project" value="EnsemblProtists"/>
</dbReference>
<feature type="domain" description="Protein kinase" evidence="8">
    <location>
        <begin position="253"/>
        <end position="507"/>
    </location>
</feature>
<evidence type="ECO:0000256" key="6">
    <source>
        <dbReference type="PROSITE-ProRule" id="PRU10141"/>
    </source>
</evidence>
<dbReference type="PANTHER" id="PTHR24353">
    <property type="entry name" value="CYCLIC NUCLEOTIDE-DEPENDENT PROTEIN KINASE"/>
    <property type="match status" value="1"/>
</dbReference>
<dbReference type="PROSITE" id="PS51285">
    <property type="entry name" value="AGC_KINASE_CTER"/>
    <property type="match status" value="1"/>
</dbReference>
<evidence type="ECO:0000256" key="5">
    <source>
        <dbReference type="ARBA" id="ARBA00022840"/>
    </source>
</evidence>
<dbReference type="GO" id="GO:0034237">
    <property type="term" value="F:protein kinase A regulatory subunit binding"/>
    <property type="evidence" value="ECO:0007669"/>
    <property type="project" value="EnsemblProtists"/>
</dbReference>
<dbReference type="SUPFAM" id="SSF56112">
    <property type="entry name" value="Protein kinase-like (PK-like)"/>
    <property type="match status" value="1"/>
</dbReference>
<dbReference type="PANTHER" id="PTHR24353:SF37">
    <property type="entry name" value="CAMP-DEPENDENT PROTEIN KINASE CATALYTIC SUBUNIT PRKX"/>
    <property type="match status" value="1"/>
</dbReference>
<dbReference type="GO" id="GO:0005829">
    <property type="term" value="C:cytosol"/>
    <property type="evidence" value="ECO:0000318"/>
    <property type="project" value="GO_Central"/>
</dbReference>
<feature type="region of interest" description="Disordered" evidence="7">
    <location>
        <begin position="1"/>
        <end position="77"/>
    </location>
</feature>
<feature type="region of interest" description="Disordered" evidence="7">
    <location>
        <begin position="121"/>
        <end position="154"/>
    </location>
</feature>
<dbReference type="InterPro" id="IPR000961">
    <property type="entry name" value="AGC-kinase_C"/>
</dbReference>
<feature type="compositionally biased region" description="Polar residues" evidence="7">
    <location>
        <begin position="19"/>
        <end position="47"/>
    </location>
</feature>
<feature type="compositionally biased region" description="Low complexity" evidence="7">
    <location>
        <begin position="200"/>
        <end position="232"/>
    </location>
</feature>
<dbReference type="InterPro" id="IPR008271">
    <property type="entry name" value="Ser/Thr_kinase_AS"/>
</dbReference>
<dbReference type="GO" id="GO:0006355">
    <property type="term" value="P:regulation of DNA-templated transcription"/>
    <property type="evidence" value="ECO:0007669"/>
    <property type="project" value="EnsemblProtists"/>
</dbReference>
<evidence type="ECO:0000313" key="10">
    <source>
        <dbReference type="EMBL" id="EGC29789.1"/>
    </source>
</evidence>
<dbReference type="GO" id="GO:0005524">
    <property type="term" value="F:ATP binding"/>
    <property type="evidence" value="ECO:0007669"/>
    <property type="project" value="UniProtKB-UniRule"/>
</dbReference>
<dbReference type="GO" id="GO:0007189">
    <property type="term" value="P:adenylate cyclase-activating G protein-coupled receptor signaling pathway"/>
    <property type="evidence" value="ECO:0000318"/>
    <property type="project" value="GO_Central"/>
</dbReference>
<sequence length="565" mass="64695">MGHNNNSNNSNNNRSNRNQTAWISPLSSPPQGNVYTNIPNSTTYTFGSNNSNPNNSNNNNSNNKHSPLTSATDRLTKMDIEEKWDNKTYEKDEREKSPVFHISTSNFNSFGNLKVPGSFSLFNKDENNKPHLPTIPQDQPLKEQPEQTTSNNKPHVSLLHAHSTYQPSNVKEHITSPIYEQHQLSTKEIEHQKKLQEQHTSSATTSTTTSSATSPTKSQQSLQQAQQQQAQQPRVNTFFLPPPQNARERLKEFKQIRVIGTGTFGKVYLIQNTKDGSFYAMKCLSKAYVVQLKQVEHLNSEKSILSSIHHPFIVNLYQAFQDEKKLYLLFEYVAGGEVFTHLRKSMKFSNSTAKFYAAEIVLALEFLHKQNIVYRDLKPENLLIDNEGHIKITDFGFAKRVEDRTFTLCGTPEYLAPEIIQSRGHGKAVDWWALGILIFEMLAGYPPFYDDDTFAIYNKILAGRITFPLGFDVDAKDLIKRLLTADRTRRLGALRDGAQDVKNHRWFSDINWERLYQRKDPGPFIPSIKHEGDSSNFELYEEENMVDDPPSPNYVDPYANFFKDF</sequence>
<dbReference type="AlphaFoldDB" id="F1A1Y1"/>
<dbReference type="PROSITE" id="PS50011">
    <property type="entry name" value="PROTEIN_KINASE_DOM"/>
    <property type="match status" value="1"/>
</dbReference>
<dbReference type="VEuPathDB" id="AmoebaDB:DICPUDRAFT_42383"/>
<dbReference type="GO" id="GO:0004860">
    <property type="term" value="F:protein kinase inhibitor activity"/>
    <property type="evidence" value="ECO:0007669"/>
    <property type="project" value="EnsemblProtists"/>
</dbReference>
<reference evidence="11" key="1">
    <citation type="journal article" date="2011" name="Genome Biol.">
        <title>Comparative genomics of the social amoebae Dictyostelium discoideum and Dictyostelium purpureum.</title>
        <authorList>
            <consortium name="US DOE Joint Genome Institute (JGI-PGF)"/>
            <person name="Sucgang R."/>
            <person name="Kuo A."/>
            <person name="Tian X."/>
            <person name="Salerno W."/>
            <person name="Parikh A."/>
            <person name="Feasley C.L."/>
            <person name="Dalin E."/>
            <person name="Tu H."/>
            <person name="Huang E."/>
            <person name="Barry K."/>
            <person name="Lindquist E."/>
            <person name="Shapiro H."/>
            <person name="Bruce D."/>
            <person name="Schmutz J."/>
            <person name="Salamov A."/>
            <person name="Fey P."/>
            <person name="Gaudet P."/>
            <person name="Anjard C."/>
            <person name="Babu M.M."/>
            <person name="Basu S."/>
            <person name="Bushmanova Y."/>
            <person name="van der Wel H."/>
            <person name="Katoh-Kurasawa M."/>
            <person name="Dinh C."/>
            <person name="Coutinho P.M."/>
            <person name="Saito T."/>
            <person name="Elias M."/>
            <person name="Schaap P."/>
            <person name="Kay R.R."/>
            <person name="Henrissat B."/>
            <person name="Eichinger L."/>
            <person name="Rivero F."/>
            <person name="Putnam N.H."/>
            <person name="West C.M."/>
            <person name="Loomis W.F."/>
            <person name="Chisholm R.L."/>
            <person name="Shaulsky G."/>
            <person name="Strassmann J.E."/>
            <person name="Queller D.C."/>
            <person name="Kuspa A."/>
            <person name="Grigoriev I.V."/>
        </authorList>
    </citation>
    <scope>NUCLEOTIDE SEQUENCE [LARGE SCALE GENOMIC DNA]</scope>
    <source>
        <strain evidence="11">QSDP1</strain>
    </source>
</reference>
<dbReference type="FunCoup" id="F1A1Y1">
    <property type="interactions" value="1"/>
</dbReference>
<dbReference type="eggNOG" id="KOG0616">
    <property type="taxonomic scope" value="Eukaryota"/>
</dbReference>
<dbReference type="KEGG" id="dpp:DICPUDRAFT_42383"/>
<dbReference type="GO" id="GO:0031288">
    <property type="term" value="P:sorocarp morphogenesis"/>
    <property type="evidence" value="ECO:0007669"/>
    <property type="project" value="EnsemblProtists"/>
</dbReference>
<dbReference type="GO" id="GO:0005952">
    <property type="term" value="C:cAMP-dependent protein kinase complex"/>
    <property type="evidence" value="ECO:0000318"/>
    <property type="project" value="GO_Central"/>
</dbReference>
<dbReference type="OMA" id="ELCHTSA"/>
<dbReference type="GO" id="GO:0106310">
    <property type="term" value="F:protein serine kinase activity"/>
    <property type="evidence" value="ECO:0007669"/>
    <property type="project" value="EnsemblProtists"/>
</dbReference>
<feature type="domain" description="AGC-kinase C-terminal" evidence="9">
    <location>
        <begin position="508"/>
        <end position="565"/>
    </location>
</feature>
<dbReference type="FunFam" id="3.30.200.20:FF:000042">
    <property type="entry name" value="Aurora kinase A"/>
    <property type="match status" value="1"/>
</dbReference>
<dbReference type="GO" id="GO:0061939">
    <property type="term" value="P:c-di-GMP signaling"/>
    <property type="evidence" value="ECO:0007669"/>
    <property type="project" value="EnsemblProtists"/>
</dbReference>
<keyword evidence="11" id="KW-1185">Reference proteome</keyword>
<evidence type="ECO:0000256" key="1">
    <source>
        <dbReference type="ARBA" id="ARBA00022527"/>
    </source>
</evidence>
<evidence type="ECO:0000256" key="4">
    <source>
        <dbReference type="ARBA" id="ARBA00022777"/>
    </source>
</evidence>
<dbReference type="GO" id="GO:0042173">
    <property type="term" value="P:regulation of sporulation resulting in formation of a cellular spore"/>
    <property type="evidence" value="ECO:0007669"/>
    <property type="project" value="EnsemblProtists"/>
</dbReference>
<dbReference type="SMART" id="SM00133">
    <property type="entry name" value="S_TK_X"/>
    <property type="match status" value="1"/>
</dbReference>
<evidence type="ECO:0000256" key="2">
    <source>
        <dbReference type="ARBA" id="ARBA00022679"/>
    </source>
</evidence>
<dbReference type="GO" id="GO:0140582">
    <property type="term" value="P:adenylate cyclase-activating G protein-coupled cAMP receptor signaling pathway"/>
    <property type="evidence" value="ECO:0007669"/>
    <property type="project" value="EnsemblProtists"/>
</dbReference>
<dbReference type="GO" id="GO:0043327">
    <property type="term" value="P:chemotaxis to cAMP"/>
    <property type="evidence" value="ECO:0007669"/>
    <property type="project" value="EnsemblProtists"/>
</dbReference>
<dbReference type="Gene3D" id="1.10.510.10">
    <property type="entry name" value="Transferase(Phosphotransferase) domain 1"/>
    <property type="match status" value="1"/>
</dbReference>
<dbReference type="GO" id="GO:0140986">
    <property type="term" value="P:G protein-coupled chemorepellent receptor signaling pathway"/>
    <property type="evidence" value="ECO:0007669"/>
    <property type="project" value="EnsemblProtists"/>
</dbReference>
<dbReference type="Gene3D" id="3.30.200.20">
    <property type="entry name" value="Phosphorylase Kinase, domain 1"/>
    <property type="match status" value="1"/>
</dbReference>
<dbReference type="GO" id="GO:0000165">
    <property type="term" value="P:MAPK cascade"/>
    <property type="evidence" value="ECO:0007669"/>
    <property type="project" value="EnsemblProtists"/>
</dbReference>
<dbReference type="GO" id="GO:0010629">
    <property type="term" value="P:negative regulation of gene expression"/>
    <property type="evidence" value="ECO:0007669"/>
    <property type="project" value="EnsemblProtists"/>
</dbReference>
<feature type="compositionally biased region" description="Low complexity" evidence="7">
    <location>
        <begin position="1"/>
        <end position="18"/>
    </location>
</feature>
<dbReference type="RefSeq" id="XP_003293675.1">
    <property type="nucleotide sequence ID" value="XM_003293627.1"/>
</dbReference>
<dbReference type="GO" id="GO:0044671">
    <property type="term" value="P:sorocarp spore cell differentiation"/>
    <property type="evidence" value="ECO:0007669"/>
    <property type="project" value="EnsemblProtists"/>
</dbReference>
<keyword evidence="3 6" id="KW-0547">Nucleotide-binding</keyword>
<keyword evidence="2" id="KW-0808">Transferase</keyword>
<dbReference type="Proteomes" id="UP000001064">
    <property type="component" value="Unassembled WGS sequence"/>
</dbReference>
<evidence type="ECO:0008006" key="12">
    <source>
        <dbReference type="Google" id="ProtNLM"/>
    </source>
</evidence>
<feature type="compositionally biased region" description="Low complexity" evidence="7">
    <location>
        <begin position="48"/>
        <end position="63"/>
    </location>
</feature>
<dbReference type="PROSITE" id="PS00108">
    <property type="entry name" value="PROTEIN_KINASE_ST"/>
    <property type="match status" value="1"/>
</dbReference>
<dbReference type="STRING" id="5786.F1A1Y1"/>
<organism evidence="10 11">
    <name type="scientific">Dictyostelium purpureum</name>
    <name type="common">Slime mold</name>
    <dbReference type="NCBI Taxonomy" id="5786"/>
    <lineage>
        <taxon>Eukaryota</taxon>
        <taxon>Amoebozoa</taxon>
        <taxon>Evosea</taxon>
        <taxon>Eumycetozoa</taxon>
        <taxon>Dictyostelia</taxon>
        <taxon>Dictyosteliales</taxon>
        <taxon>Dictyosteliaceae</taxon>
        <taxon>Dictyostelium</taxon>
    </lineage>
</organism>
<evidence type="ECO:0000256" key="7">
    <source>
        <dbReference type="SAM" id="MobiDB-lite"/>
    </source>
</evidence>
<dbReference type="GO" id="GO:1905301">
    <property type="term" value="P:regulation of macropinocytosis"/>
    <property type="evidence" value="ECO:0007669"/>
    <property type="project" value="EnsemblProtists"/>
</dbReference>
<dbReference type="GeneID" id="10505002"/>
<protein>
    <recommendedName>
        <fullName evidence="12">cAMP-dependent protein kinase</fullName>
    </recommendedName>
</protein>
<feature type="compositionally biased region" description="Polar residues" evidence="7">
    <location>
        <begin position="64"/>
        <end position="73"/>
    </location>
</feature>
<keyword evidence="4" id="KW-0418">Kinase</keyword>